<dbReference type="Proteomes" id="UP000242999">
    <property type="component" value="Unassembled WGS sequence"/>
</dbReference>
<dbReference type="EMBL" id="FNYH01000005">
    <property type="protein sequence ID" value="SEI59189.1"/>
    <property type="molecule type" value="Genomic_DNA"/>
</dbReference>
<sequence>MAQDKETLIDVWHKQFQTSYQPFNELQALWLRNLEEMIEFEINAMHTYTTAWLALCKTCVSPQDVQDLPQMGESYMTAWCQMNKALLEHAQERQRRVISFREKINQVL</sequence>
<dbReference type="RefSeq" id="WP_093309073.1">
    <property type="nucleotide sequence ID" value="NZ_FNYH01000005.1"/>
</dbReference>
<evidence type="ECO:0000313" key="1">
    <source>
        <dbReference type="EMBL" id="SEI59189.1"/>
    </source>
</evidence>
<protein>
    <submittedName>
        <fullName evidence="1">Phasin family protein</fullName>
    </submittedName>
</protein>
<accession>A0A1H6RTX1</accession>
<organism evidence="1 2">
    <name type="scientific">Allopseudospirillum japonicum</name>
    <dbReference type="NCBI Taxonomy" id="64971"/>
    <lineage>
        <taxon>Bacteria</taxon>
        <taxon>Pseudomonadati</taxon>
        <taxon>Pseudomonadota</taxon>
        <taxon>Gammaproteobacteria</taxon>
        <taxon>Oceanospirillales</taxon>
        <taxon>Oceanospirillaceae</taxon>
        <taxon>Allopseudospirillum</taxon>
    </lineage>
</organism>
<reference evidence="2" key="1">
    <citation type="submission" date="2016-10" db="EMBL/GenBank/DDBJ databases">
        <authorList>
            <person name="Varghese N."/>
            <person name="Submissions S."/>
        </authorList>
    </citation>
    <scope>NUCLEOTIDE SEQUENCE [LARGE SCALE GENOMIC DNA]</scope>
    <source>
        <strain evidence="2">DSM 7165</strain>
    </source>
</reference>
<proteinExistence type="predicted"/>
<gene>
    <name evidence="1" type="ORF">SAMN05421831_1052</name>
</gene>
<name>A0A1H6RTX1_9GAMM</name>
<keyword evidence="2" id="KW-1185">Reference proteome</keyword>
<evidence type="ECO:0000313" key="2">
    <source>
        <dbReference type="Proteomes" id="UP000242999"/>
    </source>
</evidence>
<dbReference type="AlphaFoldDB" id="A0A1H6RTX1"/>